<name>A0A087EAR1_9BIFI</name>
<feature type="transmembrane region" description="Helical" evidence="1">
    <location>
        <begin position="6"/>
        <end position="23"/>
    </location>
</feature>
<keyword evidence="1" id="KW-0812">Transmembrane</keyword>
<evidence type="ECO:0000313" key="3">
    <source>
        <dbReference type="Proteomes" id="UP000029003"/>
    </source>
</evidence>
<evidence type="ECO:0000313" key="2">
    <source>
        <dbReference type="EMBL" id="KFJ04862.1"/>
    </source>
</evidence>
<evidence type="ECO:0000256" key="1">
    <source>
        <dbReference type="SAM" id="Phobius"/>
    </source>
</evidence>
<comment type="caution">
    <text evidence="2">The sequence shown here is derived from an EMBL/GenBank/DDBJ whole genome shotgun (WGS) entry which is preliminary data.</text>
</comment>
<sequence>MGWLWFGILCASIAGMIIFYLVIKNAVRNGIWESGLVDWKERYRKYHEMHGSTSLSLEQLYARHAAERNSDGSPLPSHEIERRVRDEAEAKMDRSNLNVFLGVGCAVLIIIGMIAAIWGADSMTHDNSSNDLSDYSDYSSQY</sequence>
<keyword evidence="1" id="KW-0472">Membrane</keyword>
<reference evidence="2 3" key="1">
    <citation type="submission" date="2014-03" db="EMBL/GenBank/DDBJ databases">
        <title>Genomics of Bifidobacteria.</title>
        <authorList>
            <person name="Ventura M."/>
            <person name="Milani C."/>
            <person name="Lugli G.A."/>
        </authorList>
    </citation>
    <scope>NUCLEOTIDE SEQUENCE [LARGE SCALE GENOMIC DNA]</scope>
    <source>
        <strain evidence="2 3">LMG 21395</strain>
    </source>
</reference>
<dbReference type="AlphaFoldDB" id="A0A087EAR1"/>
<organism evidence="2 3">
    <name type="scientific">Bifidobacterium thermacidophilum subsp. thermacidophilum</name>
    <dbReference type="NCBI Taxonomy" id="79262"/>
    <lineage>
        <taxon>Bacteria</taxon>
        <taxon>Bacillati</taxon>
        <taxon>Actinomycetota</taxon>
        <taxon>Actinomycetes</taxon>
        <taxon>Bifidobacteriales</taxon>
        <taxon>Bifidobacteriaceae</taxon>
        <taxon>Bifidobacterium</taxon>
    </lineage>
</organism>
<accession>A0A087EAR1</accession>
<dbReference type="EMBL" id="JGZT01000001">
    <property type="protein sequence ID" value="KFJ04862.1"/>
    <property type="molecule type" value="Genomic_DNA"/>
</dbReference>
<feature type="transmembrane region" description="Helical" evidence="1">
    <location>
        <begin position="99"/>
        <end position="120"/>
    </location>
</feature>
<gene>
    <name evidence="2" type="ORF">THER5_1668</name>
</gene>
<dbReference type="Proteomes" id="UP000029003">
    <property type="component" value="Unassembled WGS sequence"/>
</dbReference>
<keyword evidence="1" id="KW-1133">Transmembrane helix</keyword>
<proteinExistence type="predicted"/>
<protein>
    <submittedName>
        <fullName evidence="2">Uncharacterized protein</fullName>
    </submittedName>
</protein>